<keyword evidence="5" id="KW-0677">Repeat</keyword>
<dbReference type="Proteomes" id="UP001211907">
    <property type="component" value="Unassembled WGS sequence"/>
</dbReference>
<keyword evidence="4 9" id="KW-0812">Transmembrane</keyword>
<evidence type="ECO:0000256" key="5">
    <source>
        <dbReference type="ARBA" id="ARBA00022737"/>
    </source>
</evidence>
<dbReference type="PROSITE" id="PS50920">
    <property type="entry name" value="SOLCAR"/>
    <property type="match status" value="2"/>
</dbReference>
<keyword evidence="8 9" id="KW-0472">Membrane</keyword>
<keyword evidence="12" id="KW-1185">Reference proteome</keyword>
<dbReference type="InterPro" id="IPR023395">
    <property type="entry name" value="MCP_dom_sf"/>
</dbReference>
<dbReference type="AlphaFoldDB" id="A0AAD5T060"/>
<comment type="subcellular location">
    <subcellularLocation>
        <location evidence="1">Mitochondrion membrane</location>
        <topology evidence="1">Multi-pass membrane protein</topology>
    </subcellularLocation>
</comment>
<proteinExistence type="inferred from homology"/>
<evidence type="ECO:0000256" key="10">
    <source>
        <dbReference type="RuleBase" id="RU000488"/>
    </source>
</evidence>
<comment type="caution">
    <text evidence="11">The sequence shown here is derived from an EMBL/GenBank/DDBJ whole genome shotgun (WGS) entry which is preliminary data.</text>
</comment>
<dbReference type="GO" id="GO:0031966">
    <property type="term" value="C:mitochondrial membrane"/>
    <property type="evidence" value="ECO:0007669"/>
    <property type="project" value="UniProtKB-SubCell"/>
</dbReference>
<sequence length="237" mass="26261">MRNKTEDKPELTKAQNAASGATAGVIARLVIAPLDVVKIRFQIQTSVRSQHNQPKYRGIIQSMTTIAKEEGIRGLWKGNWPAEYLYLTYGAVQFLAYHESLKLYPETMPLSGKVFVAGAIAGTTATVVTYPLDLLRTRFAMQGTHKVYSGIVNACLQIAKTEGVRGFYRGVWTSLLQIAPYMGIMFGIQDILVEKLKRIEPGYWPHGWDQFASGAAAGIISKTAVMPFDVVRYENNA</sequence>
<dbReference type="GO" id="GO:0022857">
    <property type="term" value="F:transmembrane transporter activity"/>
    <property type="evidence" value="ECO:0007669"/>
    <property type="project" value="TreeGrafter"/>
</dbReference>
<keyword evidence="3 10" id="KW-0813">Transport</keyword>
<dbReference type="InterPro" id="IPR050567">
    <property type="entry name" value="Mitochondrial_Carrier"/>
</dbReference>
<dbReference type="PANTHER" id="PTHR45624:SF10">
    <property type="entry name" value="SLC (SOLUTE CARRIER) HOMOLOG"/>
    <property type="match status" value="1"/>
</dbReference>
<dbReference type="EMBL" id="JADGJH010000850">
    <property type="protein sequence ID" value="KAJ3121853.1"/>
    <property type="molecule type" value="Genomic_DNA"/>
</dbReference>
<feature type="repeat" description="Solcar" evidence="9">
    <location>
        <begin position="11"/>
        <end position="103"/>
    </location>
</feature>
<dbReference type="Gene3D" id="1.50.40.10">
    <property type="entry name" value="Mitochondrial carrier domain"/>
    <property type="match status" value="1"/>
</dbReference>
<evidence type="ECO:0000256" key="8">
    <source>
        <dbReference type="ARBA" id="ARBA00023136"/>
    </source>
</evidence>
<dbReference type="Pfam" id="PF00153">
    <property type="entry name" value="Mito_carr"/>
    <property type="match status" value="2"/>
</dbReference>
<name>A0AAD5T060_9FUNG</name>
<evidence type="ECO:0000256" key="3">
    <source>
        <dbReference type="ARBA" id="ARBA00022448"/>
    </source>
</evidence>
<evidence type="ECO:0000313" key="12">
    <source>
        <dbReference type="Proteomes" id="UP001211907"/>
    </source>
</evidence>
<feature type="repeat" description="Solcar" evidence="9">
    <location>
        <begin position="109"/>
        <end position="195"/>
    </location>
</feature>
<comment type="similarity">
    <text evidence="2 10">Belongs to the mitochondrial carrier (TC 2.A.29) family.</text>
</comment>
<keyword evidence="7" id="KW-0496">Mitochondrion</keyword>
<evidence type="ECO:0000256" key="9">
    <source>
        <dbReference type="PROSITE-ProRule" id="PRU00282"/>
    </source>
</evidence>
<dbReference type="InterPro" id="IPR018108">
    <property type="entry name" value="MCP_transmembrane"/>
</dbReference>
<dbReference type="SUPFAM" id="SSF103506">
    <property type="entry name" value="Mitochondrial carrier"/>
    <property type="match status" value="1"/>
</dbReference>
<reference evidence="11" key="1">
    <citation type="submission" date="2020-05" db="EMBL/GenBank/DDBJ databases">
        <title>Phylogenomic resolution of chytrid fungi.</title>
        <authorList>
            <person name="Stajich J.E."/>
            <person name="Amses K."/>
            <person name="Simmons R."/>
            <person name="Seto K."/>
            <person name="Myers J."/>
            <person name="Bonds A."/>
            <person name="Quandt C.A."/>
            <person name="Barry K."/>
            <person name="Liu P."/>
            <person name="Grigoriev I."/>
            <person name="Longcore J.E."/>
            <person name="James T.Y."/>
        </authorList>
    </citation>
    <scope>NUCLEOTIDE SEQUENCE</scope>
    <source>
        <strain evidence="11">JEL0513</strain>
    </source>
</reference>
<dbReference type="InterPro" id="IPR002067">
    <property type="entry name" value="MCP"/>
</dbReference>
<gene>
    <name evidence="11" type="primary">TPC1_2</name>
    <name evidence="11" type="ORF">HK100_012214</name>
</gene>
<evidence type="ECO:0000256" key="1">
    <source>
        <dbReference type="ARBA" id="ARBA00004225"/>
    </source>
</evidence>
<evidence type="ECO:0000256" key="7">
    <source>
        <dbReference type="ARBA" id="ARBA00023128"/>
    </source>
</evidence>
<dbReference type="PRINTS" id="PR00926">
    <property type="entry name" value="MITOCARRIER"/>
</dbReference>
<organism evidence="11 12">
    <name type="scientific">Physocladia obscura</name>
    <dbReference type="NCBI Taxonomy" id="109957"/>
    <lineage>
        <taxon>Eukaryota</taxon>
        <taxon>Fungi</taxon>
        <taxon>Fungi incertae sedis</taxon>
        <taxon>Chytridiomycota</taxon>
        <taxon>Chytridiomycota incertae sedis</taxon>
        <taxon>Chytridiomycetes</taxon>
        <taxon>Chytridiales</taxon>
        <taxon>Chytriomycetaceae</taxon>
        <taxon>Physocladia</taxon>
    </lineage>
</organism>
<accession>A0AAD5T060</accession>
<dbReference type="PANTHER" id="PTHR45624">
    <property type="entry name" value="MITOCHONDRIAL BASIC AMINO ACIDS TRANSPORTER-RELATED"/>
    <property type="match status" value="1"/>
</dbReference>
<evidence type="ECO:0000256" key="4">
    <source>
        <dbReference type="ARBA" id="ARBA00022692"/>
    </source>
</evidence>
<protein>
    <submittedName>
        <fullName evidence="11">Mitochondrial thiamine pyrophosphate transporter</fullName>
    </submittedName>
</protein>
<evidence type="ECO:0000256" key="6">
    <source>
        <dbReference type="ARBA" id="ARBA00022989"/>
    </source>
</evidence>
<keyword evidence="6" id="KW-1133">Transmembrane helix</keyword>
<evidence type="ECO:0000256" key="2">
    <source>
        <dbReference type="ARBA" id="ARBA00006375"/>
    </source>
</evidence>
<evidence type="ECO:0000313" key="11">
    <source>
        <dbReference type="EMBL" id="KAJ3121853.1"/>
    </source>
</evidence>